<keyword evidence="4" id="KW-1185">Reference proteome</keyword>
<name>A0A8C6U0Z8_9GOBI</name>
<feature type="transmembrane region" description="Helical" evidence="2">
    <location>
        <begin position="83"/>
        <end position="100"/>
    </location>
</feature>
<evidence type="ECO:0000256" key="2">
    <source>
        <dbReference type="SAM" id="Phobius"/>
    </source>
</evidence>
<keyword evidence="2" id="KW-0472">Membrane</keyword>
<dbReference type="PANTHER" id="PTHR10686">
    <property type="entry name" value="FOLATE TRANSPORTER"/>
    <property type="match status" value="1"/>
</dbReference>
<dbReference type="Ensembl" id="ENSNMLT00000032995.1">
    <property type="protein sequence ID" value="ENSNMLP00000029579.1"/>
    <property type="gene ID" value="ENSNMLG00000018598.1"/>
</dbReference>
<keyword evidence="2" id="KW-0812">Transmembrane</keyword>
<proteinExistence type="inferred from homology"/>
<dbReference type="PANTHER" id="PTHR10686:SF19">
    <property type="entry name" value="THIAMINE TRANSPORTER 1"/>
    <property type="match status" value="1"/>
</dbReference>
<dbReference type="AlphaFoldDB" id="A0A8C6U0Z8"/>
<protein>
    <submittedName>
        <fullName evidence="3">Solute carrier family 19 member 2</fullName>
    </submittedName>
</protein>
<sequence length="140" mass="16269">TQCRLVMSLLYPTLLLCVSGFFSNLRPSEPFLTAFLMGPDKNLTEVVNEIYPVWTYSYLALLFPVFLATDYLCYKPVLLLQPLLAWSLWWALATCGYFQVLNYTQVLWEKVRPSQDYDIYNGYVETLSTLLGEKGEWKII</sequence>
<dbReference type="GO" id="GO:0090482">
    <property type="term" value="F:vitamin transmembrane transporter activity"/>
    <property type="evidence" value="ECO:0007669"/>
    <property type="project" value="InterPro"/>
</dbReference>
<feature type="transmembrane region" description="Helical" evidence="2">
    <location>
        <begin position="51"/>
        <end position="71"/>
    </location>
</feature>
<keyword evidence="2" id="KW-1133">Transmembrane helix</keyword>
<evidence type="ECO:0000313" key="4">
    <source>
        <dbReference type="Proteomes" id="UP000694523"/>
    </source>
</evidence>
<reference evidence="3" key="1">
    <citation type="submission" date="2025-08" db="UniProtKB">
        <authorList>
            <consortium name="Ensembl"/>
        </authorList>
    </citation>
    <scope>IDENTIFICATION</scope>
</reference>
<reference evidence="3" key="2">
    <citation type="submission" date="2025-09" db="UniProtKB">
        <authorList>
            <consortium name="Ensembl"/>
        </authorList>
    </citation>
    <scope>IDENTIFICATION</scope>
</reference>
<organism evidence="3 4">
    <name type="scientific">Neogobius melanostomus</name>
    <name type="common">round goby</name>
    <dbReference type="NCBI Taxonomy" id="47308"/>
    <lineage>
        <taxon>Eukaryota</taxon>
        <taxon>Metazoa</taxon>
        <taxon>Chordata</taxon>
        <taxon>Craniata</taxon>
        <taxon>Vertebrata</taxon>
        <taxon>Euteleostomi</taxon>
        <taxon>Actinopterygii</taxon>
        <taxon>Neopterygii</taxon>
        <taxon>Teleostei</taxon>
        <taxon>Neoteleostei</taxon>
        <taxon>Acanthomorphata</taxon>
        <taxon>Gobiaria</taxon>
        <taxon>Gobiiformes</taxon>
        <taxon>Gobioidei</taxon>
        <taxon>Gobiidae</taxon>
        <taxon>Benthophilinae</taxon>
        <taxon>Neogobiini</taxon>
        <taxon>Neogobius</taxon>
    </lineage>
</organism>
<dbReference type="GO" id="GO:0005886">
    <property type="term" value="C:plasma membrane"/>
    <property type="evidence" value="ECO:0007669"/>
    <property type="project" value="TreeGrafter"/>
</dbReference>
<dbReference type="InterPro" id="IPR002666">
    <property type="entry name" value="Folate_carrier"/>
</dbReference>
<evidence type="ECO:0000256" key="1">
    <source>
        <dbReference type="ARBA" id="ARBA00005773"/>
    </source>
</evidence>
<comment type="similarity">
    <text evidence="1">Belongs to the reduced folate carrier (RFC) transporter (TC 2.A.48) family.</text>
</comment>
<dbReference type="Proteomes" id="UP000694523">
    <property type="component" value="Unplaced"/>
</dbReference>
<evidence type="ECO:0000313" key="3">
    <source>
        <dbReference type="Ensembl" id="ENSNMLP00000029579.1"/>
    </source>
</evidence>
<accession>A0A8C6U0Z8</accession>
<dbReference type="Pfam" id="PF01770">
    <property type="entry name" value="Folate_carrier"/>
    <property type="match status" value="2"/>
</dbReference>